<evidence type="ECO:0000256" key="1">
    <source>
        <dbReference type="SAM" id="MobiDB-lite"/>
    </source>
</evidence>
<name>A0A183D311_9BILA</name>
<dbReference type="AlphaFoldDB" id="A0A183D311"/>
<dbReference type="EMBL" id="UYRT01005061">
    <property type="protein sequence ID" value="VDK37845.1"/>
    <property type="molecule type" value="Genomic_DNA"/>
</dbReference>
<reference evidence="2 3" key="2">
    <citation type="submission" date="2018-11" db="EMBL/GenBank/DDBJ databases">
        <authorList>
            <consortium name="Pathogen Informatics"/>
        </authorList>
    </citation>
    <scope>NUCLEOTIDE SEQUENCE [LARGE SCALE GENOMIC DNA]</scope>
</reference>
<evidence type="ECO:0000313" key="2">
    <source>
        <dbReference type="EMBL" id="VDK37845.1"/>
    </source>
</evidence>
<evidence type="ECO:0000313" key="3">
    <source>
        <dbReference type="Proteomes" id="UP000271098"/>
    </source>
</evidence>
<dbReference type="OrthoDB" id="5870696at2759"/>
<dbReference type="Proteomes" id="UP000271098">
    <property type="component" value="Unassembled WGS sequence"/>
</dbReference>
<gene>
    <name evidence="2" type="ORF">GPUH_LOCUS3102</name>
</gene>
<protein>
    <submittedName>
        <fullName evidence="4">MAT1 domain-containing protein</fullName>
    </submittedName>
</protein>
<proteinExistence type="predicted"/>
<keyword evidence="3" id="KW-1185">Reference proteome</keyword>
<organism evidence="4">
    <name type="scientific">Gongylonema pulchrum</name>
    <dbReference type="NCBI Taxonomy" id="637853"/>
    <lineage>
        <taxon>Eukaryota</taxon>
        <taxon>Metazoa</taxon>
        <taxon>Ecdysozoa</taxon>
        <taxon>Nematoda</taxon>
        <taxon>Chromadorea</taxon>
        <taxon>Rhabditida</taxon>
        <taxon>Spirurina</taxon>
        <taxon>Spiruromorpha</taxon>
        <taxon>Spiruroidea</taxon>
        <taxon>Gongylonematidae</taxon>
        <taxon>Gongylonema</taxon>
    </lineage>
</organism>
<accession>A0A183D311</accession>
<dbReference type="WBParaSite" id="GPUH_0000310701-mRNA-1">
    <property type="protein sequence ID" value="GPUH_0000310701-mRNA-1"/>
    <property type="gene ID" value="GPUH_0000310701"/>
</dbReference>
<feature type="region of interest" description="Disordered" evidence="1">
    <location>
        <begin position="155"/>
        <end position="174"/>
    </location>
</feature>
<reference evidence="4" key="1">
    <citation type="submission" date="2016-06" db="UniProtKB">
        <authorList>
            <consortium name="WormBaseParasite"/>
        </authorList>
    </citation>
    <scope>IDENTIFICATION</scope>
</reference>
<evidence type="ECO:0000313" key="4">
    <source>
        <dbReference type="WBParaSite" id="GPUH_0000310701-mRNA-1"/>
    </source>
</evidence>
<sequence>DNPRTSKKFIKSYITHPPKIINAKQIKEAWEESNLARTRAQAEYEAIRQIADDIFEEAEEQLARFPAFDSSRFQNIFLAVTPASSSSQQPENAKISENGRHVTIWVQNDENFPGKLNNGYASNSLNSWVTNLKRNRMHERGDENIKIPRQFRVTRVENSDRQRGQNQLERESSNNRHFHVLPKFDPRFPFDRAYKLMEEFQVPVGFKFPTASDYI</sequence>